<gene>
    <name evidence="2" type="ORF">GSMUA_237340.1</name>
</gene>
<evidence type="ECO:0000313" key="2">
    <source>
        <dbReference type="EMBL" id="CAG1835765.1"/>
    </source>
</evidence>
<feature type="region of interest" description="Disordered" evidence="1">
    <location>
        <begin position="49"/>
        <end position="69"/>
    </location>
</feature>
<proteinExistence type="predicted"/>
<reference evidence="2" key="1">
    <citation type="submission" date="2021-03" db="EMBL/GenBank/DDBJ databases">
        <authorList>
            <consortium name="Genoscope - CEA"/>
            <person name="William W."/>
        </authorList>
    </citation>
    <scope>NUCLEOTIDE SEQUENCE</scope>
    <source>
        <strain evidence="2">Doubled-haploid Pahang</strain>
    </source>
</reference>
<sequence length="89" mass="9274">MAWQLQLEEKKERKMSRGGRRGCGRRKAAVGGCGHGCDCDCGSCSWERKERKGGKRGCGRDCGRSGSDCCDGRGCDCSSGSGGGCGSCV</sequence>
<dbReference type="EMBL" id="HG996474">
    <property type="protein sequence ID" value="CAG1835765.1"/>
    <property type="molecule type" value="Genomic_DNA"/>
</dbReference>
<organism evidence="2">
    <name type="scientific">Musa acuminata subsp. malaccensis</name>
    <name type="common">Wild banana</name>
    <name type="synonym">Musa malaccensis</name>
    <dbReference type="NCBI Taxonomy" id="214687"/>
    <lineage>
        <taxon>Eukaryota</taxon>
        <taxon>Viridiplantae</taxon>
        <taxon>Streptophyta</taxon>
        <taxon>Embryophyta</taxon>
        <taxon>Tracheophyta</taxon>
        <taxon>Spermatophyta</taxon>
        <taxon>Magnoliopsida</taxon>
        <taxon>Liliopsida</taxon>
        <taxon>Zingiberales</taxon>
        <taxon>Musaceae</taxon>
        <taxon>Musa</taxon>
    </lineage>
</organism>
<dbReference type="AlphaFoldDB" id="A0A8D7EYP0"/>
<evidence type="ECO:0000256" key="1">
    <source>
        <dbReference type="SAM" id="MobiDB-lite"/>
    </source>
</evidence>
<feature type="region of interest" description="Disordered" evidence="1">
    <location>
        <begin position="1"/>
        <end position="22"/>
    </location>
</feature>
<feature type="non-terminal residue" evidence="2">
    <location>
        <position position="1"/>
    </location>
</feature>
<feature type="compositionally biased region" description="Basic residues" evidence="1">
    <location>
        <begin position="13"/>
        <end position="22"/>
    </location>
</feature>
<protein>
    <submittedName>
        <fullName evidence="2">(wild Malaysian banana) hypothetical protein</fullName>
    </submittedName>
</protein>
<accession>A0A8D7EYP0</accession>
<name>A0A8D7EYP0_MUSAM</name>